<dbReference type="PANTHER" id="PTHR37030">
    <property type="entry name" value="NUCLEOTIDYLTRANSFERASE"/>
    <property type="match status" value="1"/>
</dbReference>
<dbReference type="eggNOG" id="arCOG01205">
    <property type="taxonomic scope" value="Archaea"/>
</dbReference>
<dbReference type="OrthoDB" id="40412at2157"/>
<name>D3RXK4_FERPA</name>
<dbReference type="PANTHER" id="PTHR37030:SF1">
    <property type="entry name" value="NUCLEOTIDYLTRANSFERASE"/>
    <property type="match status" value="1"/>
</dbReference>
<dbReference type="GO" id="GO:0016779">
    <property type="term" value="F:nucleotidyltransferase activity"/>
    <property type="evidence" value="ECO:0007669"/>
    <property type="project" value="InterPro"/>
</dbReference>
<reference evidence="3" key="1">
    <citation type="submission" date="2010-02" db="EMBL/GenBank/DDBJ databases">
        <title>Complete sequence of Ferroglobus placidus DSM 10642.</title>
        <authorList>
            <consortium name="US DOE Joint Genome Institute"/>
            <person name="Lucas S."/>
            <person name="Copeland A."/>
            <person name="Lapidus A."/>
            <person name="Cheng J.-F."/>
            <person name="Bruce D."/>
            <person name="Goodwin L."/>
            <person name="Pitluck S."/>
            <person name="Saunders E."/>
            <person name="Brettin T."/>
            <person name="Detter J.C."/>
            <person name="Han C."/>
            <person name="Tapia R."/>
            <person name="Larimer F."/>
            <person name="Land M."/>
            <person name="Hauser L."/>
            <person name="Kyrpides N."/>
            <person name="Ivanova N."/>
            <person name="Holmes D."/>
            <person name="Lovley D."/>
            <person name="Kyrpides N."/>
            <person name="Anderson I.J."/>
            <person name="Woyke T."/>
        </authorList>
    </citation>
    <scope>NUCLEOTIDE SEQUENCE [LARGE SCALE GENOMIC DNA]</scope>
    <source>
        <strain evidence="3">DSM 10642 / AEDII12DO</strain>
    </source>
</reference>
<dbReference type="Pfam" id="PF01909">
    <property type="entry name" value="NTP_transf_2"/>
    <property type="match status" value="1"/>
</dbReference>
<evidence type="ECO:0000259" key="1">
    <source>
        <dbReference type="Pfam" id="PF01909"/>
    </source>
</evidence>
<dbReference type="GeneID" id="8778565"/>
<dbReference type="CDD" id="cd05403">
    <property type="entry name" value="NT_KNTase_like"/>
    <property type="match status" value="1"/>
</dbReference>
<dbReference type="KEGG" id="fpl:Ferp_1055"/>
<dbReference type="SUPFAM" id="SSF81301">
    <property type="entry name" value="Nucleotidyltransferase"/>
    <property type="match status" value="1"/>
</dbReference>
<protein>
    <submittedName>
        <fullName evidence="2">DNA polymerase beta domain protein region</fullName>
    </submittedName>
</protein>
<dbReference type="InterPro" id="IPR002934">
    <property type="entry name" value="Polymerase_NTP_transf_dom"/>
</dbReference>
<keyword evidence="3" id="KW-1185">Reference proteome</keyword>
<accession>D3RXK4</accession>
<dbReference type="AlphaFoldDB" id="D3RXK4"/>
<dbReference type="InterPro" id="IPR043519">
    <property type="entry name" value="NT_sf"/>
</dbReference>
<gene>
    <name evidence="2" type="ordered locus">Ferp_1055</name>
</gene>
<evidence type="ECO:0000313" key="3">
    <source>
        <dbReference type="Proteomes" id="UP000002613"/>
    </source>
</evidence>
<proteinExistence type="predicted"/>
<dbReference type="RefSeq" id="WP_012965560.1">
    <property type="nucleotide sequence ID" value="NC_013849.1"/>
</dbReference>
<feature type="domain" description="Polymerase nucleotidyl transferase" evidence="1">
    <location>
        <begin position="27"/>
        <end position="106"/>
    </location>
</feature>
<dbReference type="STRING" id="589924.Ferp_1055"/>
<dbReference type="PaxDb" id="589924-Ferp_1055"/>
<dbReference type="EMBL" id="CP001899">
    <property type="protein sequence ID" value="ADC65217.1"/>
    <property type="molecule type" value="Genomic_DNA"/>
</dbReference>
<dbReference type="HOGENOM" id="CLU_159724_1_0_2"/>
<reference evidence="2 3" key="2">
    <citation type="journal article" date="2011" name="Stand. Genomic Sci.">
        <title>Complete genome sequence of Ferroglobus placidus AEDII12DO.</title>
        <authorList>
            <person name="Anderson I."/>
            <person name="Risso C."/>
            <person name="Holmes D."/>
            <person name="Lucas S."/>
            <person name="Copeland A."/>
            <person name="Lapidus A."/>
            <person name="Cheng J.F."/>
            <person name="Bruce D."/>
            <person name="Goodwin L."/>
            <person name="Pitluck S."/>
            <person name="Saunders E."/>
            <person name="Brettin T."/>
            <person name="Detter J.C."/>
            <person name="Han C."/>
            <person name="Tapia R."/>
            <person name="Larimer F."/>
            <person name="Land M."/>
            <person name="Hauser L."/>
            <person name="Woyke T."/>
            <person name="Lovley D."/>
            <person name="Kyrpides N."/>
            <person name="Ivanova N."/>
        </authorList>
    </citation>
    <scope>NUCLEOTIDE SEQUENCE [LARGE SCALE GENOMIC DNA]</scope>
    <source>
        <strain evidence="3">DSM 10642 / AEDII12DO</strain>
    </source>
</reference>
<sequence length="114" mass="13524">MKFMDVVREIAKEERKYFENYIYYAKLIKEKAKELLGEAEVYVFGSVVEGKHTPASDIDVLVVSKNMPKKQSERGRIRAEILKSIDVFAPFEIHLANEKEFEWYRRFVKNFVKV</sequence>
<evidence type="ECO:0000313" key="2">
    <source>
        <dbReference type="EMBL" id="ADC65217.1"/>
    </source>
</evidence>
<dbReference type="Gene3D" id="3.30.460.10">
    <property type="entry name" value="Beta Polymerase, domain 2"/>
    <property type="match status" value="1"/>
</dbReference>
<organism evidence="2 3">
    <name type="scientific">Ferroglobus placidus (strain DSM 10642 / AEDII12DO)</name>
    <dbReference type="NCBI Taxonomy" id="589924"/>
    <lineage>
        <taxon>Archaea</taxon>
        <taxon>Methanobacteriati</taxon>
        <taxon>Methanobacteriota</taxon>
        <taxon>Archaeoglobi</taxon>
        <taxon>Archaeoglobales</taxon>
        <taxon>Archaeoglobaceae</taxon>
        <taxon>Ferroglobus</taxon>
    </lineage>
</organism>
<dbReference type="Proteomes" id="UP000002613">
    <property type="component" value="Chromosome"/>
</dbReference>